<dbReference type="GeneID" id="921129"/>
<protein>
    <submittedName>
        <fullName evidence="3">T124</fullName>
    </submittedName>
</protein>
<feature type="compositionally biased region" description="Polar residues" evidence="1">
    <location>
        <begin position="131"/>
        <end position="143"/>
    </location>
</feature>
<dbReference type="Proteomes" id="UP000137095">
    <property type="component" value="Segment"/>
</dbReference>
<keyword evidence="2" id="KW-0472">Membrane</keyword>
<accession>Q91TH2</accession>
<proteinExistence type="predicted"/>
<evidence type="ECO:0000313" key="4">
    <source>
        <dbReference type="Proteomes" id="UP000137095"/>
    </source>
</evidence>
<evidence type="ECO:0000256" key="2">
    <source>
        <dbReference type="SAM" id="Phobius"/>
    </source>
</evidence>
<feature type="compositionally biased region" description="Basic and acidic residues" evidence="1">
    <location>
        <begin position="113"/>
        <end position="128"/>
    </location>
</feature>
<dbReference type="EMBL" id="AF281817">
    <property type="protein sequence ID" value="AAK57175.1"/>
    <property type="molecule type" value="Genomic_DNA"/>
</dbReference>
<evidence type="ECO:0000256" key="1">
    <source>
        <dbReference type="SAM" id="MobiDB-lite"/>
    </source>
</evidence>
<keyword evidence="2" id="KW-0812">Transmembrane</keyword>
<keyword evidence="2" id="KW-1133">Transmembrane helix</keyword>
<evidence type="ECO:0000313" key="3">
    <source>
        <dbReference type="EMBL" id="AAK57175.1"/>
    </source>
</evidence>
<organismHost>
    <name type="scientific">Tupaia belangeri</name>
    <name type="common">Common tree shrew</name>
    <name type="synonym">Tupaia glis belangeri</name>
    <dbReference type="NCBI Taxonomy" id="37347"/>
</organismHost>
<feature type="region of interest" description="Disordered" evidence="1">
    <location>
        <begin position="110"/>
        <end position="143"/>
    </location>
</feature>
<reference evidence="3 4" key="1">
    <citation type="journal article" date="2001" name="J. Virol.">
        <title>Analysis and characterization of the complete genome of tupaia (tree shrew) herpesvirus.</title>
        <authorList>
            <person name="Bahr U."/>
            <person name="Darai G."/>
        </authorList>
    </citation>
    <scope>NUCLEOTIDE SEQUENCE [LARGE SCALE GENOMIC DNA]</scope>
    <source>
        <strain evidence="3">2</strain>
    </source>
</reference>
<organism evidence="3 4">
    <name type="scientific">Tupaiid herpesvirus 1 (strain 1)</name>
    <name type="common">TuHV-1</name>
    <name type="synonym">Herpesvirus tupaia (strain 1)</name>
    <dbReference type="NCBI Taxonomy" id="10397"/>
    <lineage>
        <taxon>Viruses</taxon>
        <taxon>Duplodnaviria</taxon>
        <taxon>Heunggongvirae</taxon>
        <taxon>Peploviricota</taxon>
        <taxon>Herviviricetes</taxon>
        <taxon>Herpesvirales</taxon>
        <taxon>Orthoherpesviridae</taxon>
        <taxon>Betaherpesvirinae</taxon>
        <taxon>Quwivirus</taxon>
        <taxon>Quwivirus tupaiidbeta1</taxon>
    </lineage>
</organism>
<dbReference type="RefSeq" id="NP_116480.1">
    <property type="nucleotide sequence ID" value="NC_002794.1"/>
</dbReference>
<sequence>MSTPSVQKKENLTETTTYASSGTWAAQVANNRSTNATRSVRNTPPRVFWFEPMSTVLAIVFMFLVVMMVMFCHVMNMNHQLKRFDPHRPEEIPMHSMEYSDFSEIDLGPPVDSRVRADQQPTIRRDWLEVPTTSRGGRMSASN</sequence>
<dbReference type="KEGG" id="vg:921129"/>
<name>Q91TH2_TUHV1</name>
<keyword evidence="4" id="KW-1185">Reference proteome</keyword>
<feature type="transmembrane region" description="Helical" evidence="2">
    <location>
        <begin position="53"/>
        <end position="74"/>
    </location>
</feature>